<feature type="domain" description="Peptidase S8/S53" evidence="10">
    <location>
        <begin position="201"/>
        <end position="457"/>
    </location>
</feature>
<dbReference type="InterPro" id="IPR036852">
    <property type="entry name" value="Peptidase_S8/S53_dom_sf"/>
</dbReference>
<keyword evidence="12" id="KW-1185">Reference proteome</keyword>
<comment type="similarity">
    <text evidence="1 6 7">Belongs to the peptidase S8 family.</text>
</comment>
<dbReference type="InterPro" id="IPR023827">
    <property type="entry name" value="Peptidase_S8_Asp-AS"/>
</dbReference>
<accession>D2PUS5</accession>
<dbReference type="Pfam" id="PF00082">
    <property type="entry name" value="Peptidase_S8"/>
    <property type="match status" value="1"/>
</dbReference>
<dbReference type="PANTHER" id="PTHR43399:SF4">
    <property type="entry name" value="CELL WALL-ASSOCIATED PROTEASE"/>
    <property type="match status" value="1"/>
</dbReference>
<feature type="chain" id="PRO_5003033203" evidence="9">
    <location>
        <begin position="25"/>
        <end position="850"/>
    </location>
</feature>
<protein>
    <submittedName>
        <fullName evidence="11">Peptidase S8 and S53 subtilisin kexin sedolisin</fullName>
    </submittedName>
</protein>
<dbReference type="PROSITE" id="PS00136">
    <property type="entry name" value="SUBTILASE_ASP"/>
    <property type="match status" value="1"/>
</dbReference>
<name>D2PUS5_KRIFD</name>
<dbReference type="EMBL" id="CP001736">
    <property type="protein sequence ID" value="ADB31391.1"/>
    <property type="molecule type" value="Genomic_DNA"/>
</dbReference>
<feature type="active site" description="Charge relay system" evidence="5 6">
    <location>
        <position position="241"/>
    </location>
</feature>
<feature type="signal peptide" evidence="9">
    <location>
        <begin position="1"/>
        <end position="24"/>
    </location>
</feature>
<dbReference type="PANTHER" id="PTHR43399">
    <property type="entry name" value="SUBTILISIN-RELATED"/>
    <property type="match status" value="1"/>
</dbReference>
<feature type="active site" description="Charge relay system" evidence="5 6">
    <location>
        <position position="210"/>
    </location>
</feature>
<dbReference type="eggNOG" id="COG1404">
    <property type="taxonomic scope" value="Bacteria"/>
</dbReference>
<proteinExistence type="inferred from homology"/>
<evidence type="ECO:0000256" key="7">
    <source>
        <dbReference type="RuleBase" id="RU003355"/>
    </source>
</evidence>
<keyword evidence="3 6" id="KW-0378">Hydrolase</keyword>
<dbReference type="SUPFAM" id="SSF52743">
    <property type="entry name" value="Subtilisin-like"/>
    <property type="match status" value="1"/>
</dbReference>
<evidence type="ECO:0000256" key="6">
    <source>
        <dbReference type="PROSITE-ProRule" id="PRU01240"/>
    </source>
</evidence>
<keyword evidence="2 6" id="KW-0645">Protease</keyword>
<organism evidence="11 12">
    <name type="scientific">Kribbella flavida (strain DSM 17836 / JCM 10339 / NBRC 14399)</name>
    <dbReference type="NCBI Taxonomy" id="479435"/>
    <lineage>
        <taxon>Bacteria</taxon>
        <taxon>Bacillati</taxon>
        <taxon>Actinomycetota</taxon>
        <taxon>Actinomycetes</taxon>
        <taxon>Propionibacteriales</taxon>
        <taxon>Kribbellaceae</taxon>
        <taxon>Kribbella</taxon>
    </lineage>
</organism>
<gene>
    <name evidence="11" type="ordered locus">Kfla_2315</name>
</gene>
<dbReference type="GO" id="GO:0004252">
    <property type="term" value="F:serine-type endopeptidase activity"/>
    <property type="evidence" value="ECO:0007669"/>
    <property type="project" value="UniProtKB-UniRule"/>
</dbReference>
<dbReference type="STRING" id="479435.Kfla_2315"/>
<dbReference type="InterPro" id="IPR000209">
    <property type="entry name" value="Peptidase_S8/S53_dom"/>
</dbReference>
<evidence type="ECO:0000256" key="9">
    <source>
        <dbReference type="SAM" id="SignalP"/>
    </source>
</evidence>
<dbReference type="HOGENOM" id="CLU_007528_0_0_11"/>
<sequence>MRTRRWVLALLAPALLLVPLPTQAAEPAAPVATPDKVVTLITGDQVVLRGGDRDRVSIVQAAGREQVGFESRRTAEEWTVMPSDVRAAVQSGQLDRRLFDLDLLVRDGYDDAARGDIPVLVTGSTVAAREATTVRALKSGTALSVPKAKAAGFLQQFGVQGIGRQTATGTKIWLDRTLHTSLDHSVPQIGAPAAWQAGYTGKGVTVAVLDSGIDSTHPDLAGQVVAAKNFTADPAADTGGHGTHVASTIAGKGTNGHRGVAPDAKLLDGKVCDDFGYCSESTVLAGVEWAVAQQAKVVNLSLGGPAGDETDPLEQALDRFTREAGTLFVVAAGNNGREVESPGTAASALTVGAIDADEKLADFSAPGPGRGGAIKPDLTAPGVGIVAARAGGSHPEEPVGDRYAKMSGTSMATPHAAGAAALLAQQHAGWKAPELKAALTSTAKANPELTPYQQGSGRVDVARAVGQSVVAATTSVSFGTARWPHADDQPVTRQVTYRNFGSTPVTLDLRAELKAGSSPAPAGALRLSAERLTVAAGGEASVQIVSDTTHAGPDGLYTGRLLATAGAQQVVVPLVVDKEVESYDVAVTTLGADGKPVPAGQAFVSFARLDSWEPFDGRDVTRLPKGKYVLDATVFGPAGQHYRIVQPEFDVRRDAAVVLDVRTAKPVKVSVPRADARGFVSFFGYQRRTATGGEMSTWNLQPLGDQLFLGRLGRPVPNEQFKAFLVSYLGRLAPDGSLAGSPFVYGLVDTRRGQFFDGFRRTIHSDRQLAHVVAQYRGPAGTEDSWRLVGRQPGVDTMPIGAPVTLPHTVHQYLEPRTNWQQAFADETREPRQYKPGTTTTETWTHPTPS</sequence>
<feature type="compositionally biased region" description="Low complexity" evidence="8">
    <location>
        <begin position="836"/>
        <end position="850"/>
    </location>
</feature>
<keyword evidence="4 6" id="KW-0720">Serine protease</keyword>
<dbReference type="RefSeq" id="WP_012919947.1">
    <property type="nucleotide sequence ID" value="NC_013729.1"/>
</dbReference>
<feature type="region of interest" description="Disordered" evidence="8">
    <location>
        <begin position="826"/>
        <end position="850"/>
    </location>
</feature>
<dbReference type="Gene3D" id="3.40.50.200">
    <property type="entry name" value="Peptidase S8/S53 domain"/>
    <property type="match status" value="1"/>
</dbReference>
<dbReference type="InterPro" id="IPR051048">
    <property type="entry name" value="Peptidase_S8/S53_subtilisin"/>
</dbReference>
<reference evidence="12" key="1">
    <citation type="submission" date="2009-09" db="EMBL/GenBank/DDBJ databases">
        <title>The complete genome of Kribbella flavida DSM 17836.</title>
        <authorList>
            <consortium name="US DOE Joint Genome Institute (JGI-PGF)"/>
            <person name="Lucas S."/>
            <person name="Copeland A."/>
            <person name="Lapidus A."/>
            <person name="Glavina del Rio T."/>
            <person name="Dalin E."/>
            <person name="Tice H."/>
            <person name="Bruce D."/>
            <person name="Goodwin L."/>
            <person name="Pitluck S."/>
            <person name="Kyrpides N."/>
            <person name="Mavromatis K."/>
            <person name="Ivanova N."/>
            <person name="Saunders E."/>
            <person name="Brettin T."/>
            <person name="Detter J.C."/>
            <person name="Han C."/>
            <person name="Larimer F."/>
            <person name="Land M."/>
            <person name="Hauser L."/>
            <person name="Markowitz V."/>
            <person name="Cheng J.-F."/>
            <person name="Hugenholtz P."/>
            <person name="Woyke T."/>
            <person name="Wu D."/>
            <person name="Pukall R."/>
            <person name="Klenk H.-P."/>
            <person name="Eisen J.A."/>
        </authorList>
    </citation>
    <scope>NUCLEOTIDE SEQUENCE [LARGE SCALE GENOMIC DNA]</scope>
    <source>
        <strain evidence="12">DSM 17836 / JCM 10339 / NBRC 14399</strain>
    </source>
</reference>
<reference evidence="11 12" key="2">
    <citation type="journal article" date="2010" name="Stand. Genomic Sci.">
        <title>Complete genome sequence of Kribbella flavida type strain (IFO 14399).</title>
        <authorList>
            <person name="Pukall R."/>
            <person name="Lapidus A."/>
            <person name="Glavina Del Rio T."/>
            <person name="Copeland A."/>
            <person name="Tice H."/>
            <person name="Cheng J.-F."/>
            <person name="Lucas S."/>
            <person name="Chen F."/>
            <person name="Nolan M."/>
            <person name="LaButti K."/>
            <person name="Pati A."/>
            <person name="Ivanova N."/>
            <person name="Mavrommatis K."/>
            <person name="Mikhailova N."/>
            <person name="Pitluck S."/>
            <person name="Bruce D."/>
            <person name="Goodwin L."/>
            <person name="Land M."/>
            <person name="Hauser L."/>
            <person name="Chang Y.-J."/>
            <person name="Jeffries C.D."/>
            <person name="Chen A."/>
            <person name="Palaniappan K."/>
            <person name="Chain P."/>
            <person name="Rohde M."/>
            <person name="Goeker M."/>
            <person name="Bristow J."/>
            <person name="Eisen J.A."/>
            <person name="Markowitz V."/>
            <person name="Hugenholtz P."/>
            <person name="Kyrpides N.C."/>
            <person name="Klenk H.-P."/>
            <person name="Brettin T."/>
        </authorList>
    </citation>
    <scope>NUCLEOTIDE SEQUENCE [LARGE SCALE GENOMIC DNA]</scope>
    <source>
        <strain evidence="12">DSM 17836 / JCM 10339 / NBRC 14399</strain>
    </source>
</reference>
<evidence type="ECO:0000256" key="2">
    <source>
        <dbReference type="ARBA" id="ARBA00022670"/>
    </source>
</evidence>
<dbReference type="InterPro" id="IPR023828">
    <property type="entry name" value="Peptidase_S8_Ser-AS"/>
</dbReference>
<keyword evidence="9" id="KW-0732">Signal</keyword>
<dbReference type="GO" id="GO:0006508">
    <property type="term" value="P:proteolysis"/>
    <property type="evidence" value="ECO:0007669"/>
    <property type="project" value="UniProtKB-KW"/>
</dbReference>
<dbReference type="AlphaFoldDB" id="D2PUS5"/>
<evidence type="ECO:0000259" key="10">
    <source>
        <dbReference type="Pfam" id="PF00082"/>
    </source>
</evidence>
<dbReference type="PROSITE" id="PS00138">
    <property type="entry name" value="SUBTILASE_SER"/>
    <property type="match status" value="1"/>
</dbReference>
<dbReference type="InterPro" id="IPR022398">
    <property type="entry name" value="Peptidase_S8_His-AS"/>
</dbReference>
<evidence type="ECO:0000313" key="12">
    <source>
        <dbReference type="Proteomes" id="UP000007967"/>
    </source>
</evidence>
<dbReference type="PROSITE" id="PS00137">
    <property type="entry name" value="SUBTILASE_HIS"/>
    <property type="match status" value="1"/>
</dbReference>
<evidence type="ECO:0000256" key="4">
    <source>
        <dbReference type="ARBA" id="ARBA00022825"/>
    </source>
</evidence>
<evidence type="ECO:0000256" key="3">
    <source>
        <dbReference type="ARBA" id="ARBA00022801"/>
    </source>
</evidence>
<dbReference type="InterPro" id="IPR015500">
    <property type="entry name" value="Peptidase_S8_subtilisin-rel"/>
</dbReference>
<evidence type="ECO:0000256" key="8">
    <source>
        <dbReference type="SAM" id="MobiDB-lite"/>
    </source>
</evidence>
<evidence type="ECO:0000256" key="1">
    <source>
        <dbReference type="ARBA" id="ARBA00011073"/>
    </source>
</evidence>
<evidence type="ECO:0000313" key="11">
    <source>
        <dbReference type="EMBL" id="ADB31391.1"/>
    </source>
</evidence>
<dbReference type="PROSITE" id="PS51892">
    <property type="entry name" value="SUBTILASE"/>
    <property type="match status" value="1"/>
</dbReference>
<dbReference type="Proteomes" id="UP000007967">
    <property type="component" value="Chromosome"/>
</dbReference>
<dbReference type="PRINTS" id="PR00723">
    <property type="entry name" value="SUBTILISIN"/>
</dbReference>
<dbReference type="KEGG" id="kfl:Kfla_2315"/>
<feature type="active site" description="Charge relay system" evidence="5 6">
    <location>
        <position position="410"/>
    </location>
</feature>
<evidence type="ECO:0000256" key="5">
    <source>
        <dbReference type="PIRSR" id="PIRSR615500-1"/>
    </source>
</evidence>